<dbReference type="AlphaFoldDB" id="A0A5J4TLK2"/>
<name>A0A5J4TLK2_9EUKA</name>
<protein>
    <submittedName>
        <fullName evidence="1">Uncharacterized protein</fullName>
    </submittedName>
</protein>
<sequence length="153" mass="17328">MECRADANQQPLYIDEYLKFWIEYSTACDPFQQIAICKDKTKLWKTSIYARDQAVIAANSLSDQCTNISVSASSLESIVGGRRHCGIFIDFPTSAFAALSFNYLIPHPITIADALDLNQLNPIFNSFQVLTRNYVSLYLQSQTQDFLQDLKVI</sequence>
<reference evidence="1 2" key="1">
    <citation type="submission" date="2019-03" db="EMBL/GenBank/DDBJ databases">
        <title>Single cell metagenomics reveals metabolic interactions within the superorganism composed of flagellate Streblomastix strix and complex community of Bacteroidetes bacteria on its surface.</title>
        <authorList>
            <person name="Treitli S.C."/>
            <person name="Kolisko M."/>
            <person name="Husnik F."/>
            <person name="Keeling P."/>
            <person name="Hampl V."/>
        </authorList>
    </citation>
    <scope>NUCLEOTIDE SEQUENCE [LARGE SCALE GENOMIC DNA]</scope>
    <source>
        <strain evidence="1">ST1C</strain>
    </source>
</reference>
<dbReference type="EMBL" id="SNRW01028645">
    <property type="protein sequence ID" value="KAA6359274.1"/>
    <property type="molecule type" value="Genomic_DNA"/>
</dbReference>
<comment type="caution">
    <text evidence="1">The sequence shown here is derived from an EMBL/GenBank/DDBJ whole genome shotgun (WGS) entry which is preliminary data.</text>
</comment>
<evidence type="ECO:0000313" key="1">
    <source>
        <dbReference type="EMBL" id="KAA6359274.1"/>
    </source>
</evidence>
<proteinExistence type="predicted"/>
<dbReference type="Proteomes" id="UP000324800">
    <property type="component" value="Unassembled WGS sequence"/>
</dbReference>
<evidence type="ECO:0000313" key="2">
    <source>
        <dbReference type="Proteomes" id="UP000324800"/>
    </source>
</evidence>
<gene>
    <name evidence="1" type="ORF">EZS28_045199</name>
</gene>
<organism evidence="1 2">
    <name type="scientific">Streblomastix strix</name>
    <dbReference type="NCBI Taxonomy" id="222440"/>
    <lineage>
        <taxon>Eukaryota</taxon>
        <taxon>Metamonada</taxon>
        <taxon>Preaxostyla</taxon>
        <taxon>Oxymonadida</taxon>
        <taxon>Streblomastigidae</taxon>
        <taxon>Streblomastix</taxon>
    </lineage>
</organism>
<accession>A0A5J4TLK2</accession>